<reference evidence="1" key="1">
    <citation type="submission" date="2019-04" db="EMBL/GenBank/DDBJ databases">
        <title>Microbes associate with the intestines of laboratory mice.</title>
        <authorList>
            <person name="Navarre W."/>
            <person name="Wong E."/>
            <person name="Huang K."/>
            <person name="Tropini C."/>
            <person name="Ng K."/>
            <person name="Yu B."/>
        </authorList>
    </citation>
    <scope>NUCLEOTIDE SEQUENCE</scope>
    <source>
        <strain evidence="1">NM72_1-8</strain>
    </source>
</reference>
<gene>
    <name evidence="1" type="ORF">E5357_12295</name>
</gene>
<sequence>MRGFFREIQKTLLRLPGMGVIFAALLLNVCLLSTKVPYEMIETDALKKANAYMSVLPRGKLWEFPDRYEKALETGGWNRGLLFSENMDSEYFLIQEMKRRILQIKGYPEYLRNIQERAGQQEISIFQDTSEYTRRNLQAAARAFAPLIGRQLSFVNSDTFLNATESAVTDVLVLGVLFYLMVSMVVYEKEHGLFRILRATADGRGALIRAKLLAGAFSGILLTLLFWGVNLVIAVWRYGALNLSAPLQAVYGYDGSCLNMSIGQYLALFFLSKIVVYTVLGFLVLLLGIKARNTMKIYIGIFLAAGISMTCYAVGAYSGIHILHYMNLQFLVEVVSAYRFYFNLNFFGYPVPIIWLFWGSIICMGGVLWFLNWRVFTGKHFAADIKRGWKRREGKQRRPNVSLFSHELYKFLISGHGWVILCLLVILQGWMYVQKSTRVYGDEYYYKQYMERMAGRLDQEKVRFLWEEQKNFKENEKLLEKKQKEYEKKKISEAELNAVMQLVSRKLEPKAAFQRVLSRAEFAERHGTPMVYEGGYLELFGYGSSGEQEDMQQAGMMVAALILLLAPYCAGEYSQGMMKLVGTQYYGRRRTLWVKGIIGLLACIVVCLIVYVPKLIYIGEVYGYAGILENAAAIPLLANGFLDGPLWAYLLTVYGLRFLAAAVTAALILAVSVNRKNTAQAVSLMMAALALPLGLHILGIRLADYISLNMFYSVNQMLNQRTPGLLILGICMLLLLLEGAALYLAETMGREG</sequence>
<protein>
    <submittedName>
        <fullName evidence="1">Uncharacterized protein</fullName>
    </submittedName>
</protein>
<comment type="caution">
    <text evidence="1">The sequence shown here is derived from an EMBL/GenBank/DDBJ whole genome shotgun (WGS) entry which is preliminary data.</text>
</comment>
<keyword evidence="2" id="KW-1185">Reference proteome</keyword>
<dbReference type="Proteomes" id="UP000307720">
    <property type="component" value="Unassembled WGS sequence"/>
</dbReference>
<proteinExistence type="predicted"/>
<evidence type="ECO:0000313" key="1">
    <source>
        <dbReference type="EMBL" id="TGX97510.1"/>
    </source>
</evidence>
<evidence type="ECO:0000313" key="2">
    <source>
        <dbReference type="Proteomes" id="UP000307720"/>
    </source>
</evidence>
<organism evidence="1 2">
    <name type="scientific">Hominisplanchenecus murintestinalis</name>
    <dbReference type="NCBI Taxonomy" id="2941517"/>
    <lineage>
        <taxon>Bacteria</taxon>
        <taxon>Bacillati</taxon>
        <taxon>Bacillota</taxon>
        <taxon>Clostridia</taxon>
        <taxon>Lachnospirales</taxon>
        <taxon>Lachnospiraceae</taxon>
        <taxon>Hominisplanchenecus</taxon>
    </lineage>
</organism>
<name>A0AC61QX42_9FIRM</name>
<accession>A0AC61QX42</accession>
<dbReference type="EMBL" id="SRZB01000030">
    <property type="protein sequence ID" value="TGX97510.1"/>
    <property type="molecule type" value="Genomic_DNA"/>
</dbReference>